<protein>
    <submittedName>
        <fullName evidence="1">Carbohydrate ABC transporter substrate-binding protein (CUT1 family)</fullName>
    </submittedName>
</protein>
<proteinExistence type="predicted"/>
<name>A0AA45C6L0_9BACT</name>
<sequence length="427" mass="48756">MLKSLNFKFFVCMILSFLFICSMGLSEKRKLVIWHAYAGQDSKVALARKWIDSFKEANPDIEIEEVALEHSSYKIKLNTAMAAGNLPDVFYALPGGTLDEFVNSGLIYPLTKDLNENNWKNDFLESALDRVTVNEDIYAVPIDIDTVQIWYNKKIFEKYNLKTPKTLEELFTVCDFLKSKGIIPISLGNKDFWAGPFWFHYFMLRFDKSGIIQGYLRNDPNYSFNTEEAINSFKLIQDMVKRNYFPMGINSMTETESDMLFFNGMAAMTMDGTWQLGQNLAAGKDFECGYFEFPKIANSKGDQSDVIAGVAACFAISNKCQNKDDAILFLKHITSLDMAKEYVKLRKTLECVKGAVTEETADPLLYLVNKNTIEKANNLDPFYDTAMPPKAMQVYYDTIQSIYDLSIKPEEAVKKIDKAIKYSVNRN</sequence>
<gene>
    <name evidence="1" type="ORF">C7380_10916</name>
</gene>
<dbReference type="SUPFAM" id="SSF53850">
    <property type="entry name" value="Periplasmic binding protein-like II"/>
    <property type="match status" value="1"/>
</dbReference>
<dbReference type="Proteomes" id="UP000245921">
    <property type="component" value="Unassembled WGS sequence"/>
</dbReference>
<accession>A0AA45C6L0</accession>
<dbReference type="InterPro" id="IPR050490">
    <property type="entry name" value="Bact_solute-bd_prot1"/>
</dbReference>
<dbReference type="PANTHER" id="PTHR43649:SF14">
    <property type="entry name" value="BLR3389 PROTEIN"/>
    <property type="match status" value="1"/>
</dbReference>
<evidence type="ECO:0000313" key="1">
    <source>
        <dbReference type="EMBL" id="PWJ92133.1"/>
    </source>
</evidence>
<dbReference type="AlphaFoldDB" id="A0AA45C6L0"/>
<organism evidence="1 2">
    <name type="scientific">Oceanotoga teriensis</name>
    <dbReference type="NCBI Taxonomy" id="515440"/>
    <lineage>
        <taxon>Bacteria</taxon>
        <taxon>Thermotogati</taxon>
        <taxon>Thermotogota</taxon>
        <taxon>Thermotogae</taxon>
        <taxon>Petrotogales</taxon>
        <taxon>Petrotogaceae</taxon>
        <taxon>Oceanotoga</taxon>
    </lineage>
</organism>
<evidence type="ECO:0000313" key="2">
    <source>
        <dbReference type="Proteomes" id="UP000245921"/>
    </source>
</evidence>
<comment type="caution">
    <text evidence="1">The sequence shown here is derived from an EMBL/GenBank/DDBJ whole genome shotgun (WGS) entry which is preliminary data.</text>
</comment>
<dbReference type="PANTHER" id="PTHR43649">
    <property type="entry name" value="ARABINOSE-BINDING PROTEIN-RELATED"/>
    <property type="match status" value="1"/>
</dbReference>
<dbReference type="Pfam" id="PF01547">
    <property type="entry name" value="SBP_bac_1"/>
    <property type="match status" value="1"/>
</dbReference>
<dbReference type="InterPro" id="IPR006059">
    <property type="entry name" value="SBP"/>
</dbReference>
<dbReference type="EMBL" id="QGGI01000009">
    <property type="protein sequence ID" value="PWJ92133.1"/>
    <property type="molecule type" value="Genomic_DNA"/>
</dbReference>
<dbReference type="Gene3D" id="3.40.190.10">
    <property type="entry name" value="Periplasmic binding protein-like II"/>
    <property type="match status" value="2"/>
</dbReference>
<keyword evidence="2" id="KW-1185">Reference proteome</keyword>
<dbReference type="RefSeq" id="WP_109604858.1">
    <property type="nucleotide sequence ID" value="NZ_QGGI01000009.1"/>
</dbReference>
<reference evidence="1 2" key="1">
    <citation type="submission" date="2018-05" db="EMBL/GenBank/DDBJ databases">
        <title>Genomic Encyclopedia of Type Strains, Phase IV (KMG-IV): sequencing the most valuable type-strain genomes for metagenomic binning, comparative biology and taxonomic classification.</title>
        <authorList>
            <person name="Goeker M."/>
        </authorList>
    </citation>
    <scope>NUCLEOTIDE SEQUENCE [LARGE SCALE GENOMIC DNA]</scope>
    <source>
        <strain evidence="1 2">DSM 24906</strain>
    </source>
</reference>